<accession>D7DWS5</accession>
<keyword evidence="3" id="KW-1185">Reference proteome</keyword>
<name>D7DWS5_NOSA0</name>
<dbReference type="EMBL" id="CP002059">
    <property type="protein sequence ID" value="ADI65738.1"/>
    <property type="molecule type" value="Genomic_DNA"/>
</dbReference>
<dbReference type="HOGENOM" id="CLU_2106437_0_0_3"/>
<dbReference type="Proteomes" id="UP000001511">
    <property type="component" value="Chromosome"/>
</dbReference>
<dbReference type="OrthoDB" id="528021at2"/>
<dbReference type="KEGG" id="naz:Aazo_4432"/>
<evidence type="ECO:0000313" key="2">
    <source>
        <dbReference type="EMBL" id="ADI65738.1"/>
    </source>
</evidence>
<feature type="compositionally biased region" description="Polar residues" evidence="1">
    <location>
        <begin position="102"/>
        <end position="115"/>
    </location>
</feature>
<reference evidence="2 3" key="1">
    <citation type="journal article" date="2010" name="PLoS ONE">
        <title>Genome erosion in a nitrogen-fixing vertically transmitted endosymbiotic multicellular cyanobacterium.</title>
        <authorList>
            <person name="Ran L."/>
            <person name="Larsson J."/>
            <person name="Vigil-Stenman T."/>
            <person name="Nylander J.A."/>
            <person name="Ininbergs K."/>
            <person name="Zheng W.W."/>
            <person name="Lapidus A."/>
            <person name="Lowry S."/>
            <person name="Haselkorn R."/>
            <person name="Bergman B."/>
        </authorList>
    </citation>
    <scope>NUCLEOTIDE SEQUENCE [LARGE SCALE GENOMIC DNA]</scope>
    <source>
        <strain evidence="2 3">0708</strain>
    </source>
</reference>
<organism evidence="2 3">
    <name type="scientific">Nostoc azollae (strain 0708)</name>
    <name type="common">Anabaena azollae (strain 0708)</name>
    <dbReference type="NCBI Taxonomy" id="551115"/>
    <lineage>
        <taxon>Bacteria</taxon>
        <taxon>Bacillati</taxon>
        <taxon>Cyanobacteriota</taxon>
        <taxon>Cyanophyceae</taxon>
        <taxon>Nostocales</taxon>
        <taxon>Nostocaceae</taxon>
        <taxon>Trichormus</taxon>
    </lineage>
</organism>
<gene>
    <name evidence="2" type="ordered locus">Aazo_4432</name>
</gene>
<protein>
    <submittedName>
        <fullName evidence="2">Uncharacterized protein</fullName>
    </submittedName>
</protein>
<sequence>MTMASAYFFKILRNSTVQISKDELRSLLREIESELYQSKVYRLAVANLQKLLGSTDEQAKTLFKAVGREAITLAFKRFARKQQTVTDINLKVDDTELPNPKLEQSSNSTPTLNTI</sequence>
<dbReference type="eggNOG" id="COG1426">
    <property type="taxonomic scope" value="Bacteria"/>
</dbReference>
<dbReference type="AlphaFoldDB" id="D7DWS5"/>
<proteinExistence type="predicted"/>
<evidence type="ECO:0000256" key="1">
    <source>
        <dbReference type="SAM" id="MobiDB-lite"/>
    </source>
</evidence>
<dbReference type="STRING" id="551115.Aazo_4432"/>
<feature type="region of interest" description="Disordered" evidence="1">
    <location>
        <begin position="95"/>
        <end position="115"/>
    </location>
</feature>
<evidence type="ECO:0000313" key="3">
    <source>
        <dbReference type="Proteomes" id="UP000001511"/>
    </source>
</evidence>